<gene>
    <name evidence="1" type="ORF">DL89DRAFT_265844</name>
</gene>
<dbReference type="GeneID" id="63803494"/>
<evidence type="ECO:0000313" key="2">
    <source>
        <dbReference type="Proteomes" id="UP000193922"/>
    </source>
</evidence>
<keyword evidence="2" id="KW-1185">Reference proteome</keyword>
<dbReference type="SUPFAM" id="SSF52047">
    <property type="entry name" value="RNI-like"/>
    <property type="match status" value="1"/>
</dbReference>
<accession>A0A1Y1WFY5</accession>
<dbReference type="Gene3D" id="3.80.10.10">
    <property type="entry name" value="Ribonuclease Inhibitor"/>
    <property type="match status" value="1"/>
</dbReference>
<evidence type="ECO:0008006" key="3">
    <source>
        <dbReference type="Google" id="ProtNLM"/>
    </source>
</evidence>
<dbReference type="RefSeq" id="XP_040745662.1">
    <property type="nucleotide sequence ID" value="XM_040886846.1"/>
</dbReference>
<dbReference type="OrthoDB" id="5529877at2759"/>
<dbReference type="InterPro" id="IPR032675">
    <property type="entry name" value="LRR_dom_sf"/>
</dbReference>
<protein>
    <recommendedName>
        <fullName evidence="3">RNI-like protein</fullName>
    </recommendedName>
</protein>
<name>A0A1Y1WFY5_9FUNG</name>
<evidence type="ECO:0000313" key="1">
    <source>
        <dbReference type="EMBL" id="ORX72238.1"/>
    </source>
</evidence>
<dbReference type="EMBL" id="MCFD01000003">
    <property type="protein sequence ID" value="ORX72238.1"/>
    <property type="molecule type" value="Genomic_DNA"/>
</dbReference>
<organism evidence="1 2">
    <name type="scientific">Linderina pennispora</name>
    <dbReference type="NCBI Taxonomy" id="61395"/>
    <lineage>
        <taxon>Eukaryota</taxon>
        <taxon>Fungi</taxon>
        <taxon>Fungi incertae sedis</taxon>
        <taxon>Zoopagomycota</taxon>
        <taxon>Kickxellomycotina</taxon>
        <taxon>Kickxellomycetes</taxon>
        <taxon>Kickxellales</taxon>
        <taxon>Kickxellaceae</taxon>
        <taxon>Linderina</taxon>
    </lineage>
</organism>
<dbReference type="Proteomes" id="UP000193922">
    <property type="component" value="Unassembled WGS sequence"/>
</dbReference>
<reference evidence="1 2" key="1">
    <citation type="submission" date="2016-07" db="EMBL/GenBank/DDBJ databases">
        <title>Pervasive Adenine N6-methylation of Active Genes in Fungi.</title>
        <authorList>
            <consortium name="DOE Joint Genome Institute"/>
            <person name="Mondo S.J."/>
            <person name="Dannebaum R.O."/>
            <person name="Kuo R.C."/>
            <person name="Labutti K."/>
            <person name="Haridas S."/>
            <person name="Kuo A."/>
            <person name="Salamov A."/>
            <person name="Ahrendt S.R."/>
            <person name="Lipzen A."/>
            <person name="Sullivan W."/>
            <person name="Andreopoulos W.B."/>
            <person name="Clum A."/>
            <person name="Lindquist E."/>
            <person name="Daum C."/>
            <person name="Ramamoorthy G.K."/>
            <person name="Gryganskyi A."/>
            <person name="Culley D."/>
            <person name="Magnuson J.K."/>
            <person name="James T.Y."/>
            <person name="O'Malley M.A."/>
            <person name="Stajich J.E."/>
            <person name="Spatafora J.W."/>
            <person name="Visel A."/>
            <person name="Grigoriev I.V."/>
        </authorList>
    </citation>
    <scope>NUCLEOTIDE SEQUENCE [LARGE SCALE GENOMIC DNA]</scope>
    <source>
        <strain evidence="1 2">ATCC 12442</strain>
    </source>
</reference>
<proteinExistence type="predicted"/>
<sequence>MPALAQNLPSLVLRQTFYHAVNFSDNDYESALDVSRARQTSLLVFMAVCQQWRYSATSLLFSTASLCGLEYTGDSDSIADAYTQFNTMDHALKAGAKNSIKSVEMIWSLDDIANGRALDVFKAGTLENQVLNATKAASYTFILGEGSGILDSPSAAAKAREFCQAIHSTFPNATTVDFQGFLSCGTDMTCPFMSTLLSGLLEKADTVLAHLDTMYDLSLDTGAILSSSSRSLRKIAFKDTEITASGIEAIRCQSETLEHLELTVEYLSNLQDILVSSNGSPVVYNKLKTLILEGGHSYSPPLSDKLQNLDSVPFPVLERLKYSVEELPMQEITLRGNGATLRELALRLDTDDMNTLSERGIFDIDRFPALKHLDLSCENLSGECSVHPITAALTMGRNATHIVSAGYEDVGFGAVETDLNYLSQNIQSIDCRDLILTLEDTVRLIRMLPSLRRLQVGMQESRNPADFNGPHTFCAGKCTAGTGLYDDSNWWSAPISIFDFVVHHIDAICADIGDIELMFKKVYPLSTRSITVGVSHMMLGSCMMQAARAIVSLALLCPDIRFTNTPLIPTMYSGPTTMSRCELEQLEAFKATEAKLRSQ</sequence>
<comment type="caution">
    <text evidence="1">The sequence shown here is derived from an EMBL/GenBank/DDBJ whole genome shotgun (WGS) entry which is preliminary data.</text>
</comment>
<dbReference type="AlphaFoldDB" id="A0A1Y1WFY5"/>